<reference evidence="1" key="1">
    <citation type="journal article" date="2015" name="Nature">
        <title>Complex archaea that bridge the gap between prokaryotes and eukaryotes.</title>
        <authorList>
            <person name="Spang A."/>
            <person name="Saw J.H."/>
            <person name="Jorgensen S.L."/>
            <person name="Zaremba-Niedzwiedzka K."/>
            <person name="Martijn J."/>
            <person name="Lind A.E."/>
            <person name="van Eijk R."/>
            <person name="Schleper C."/>
            <person name="Guy L."/>
            <person name="Ettema T.J."/>
        </authorList>
    </citation>
    <scope>NUCLEOTIDE SEQUENCE</scope>
</reference>
<sequence length="52" mass="6461">MQKDEDILLDKKPTEEIKRDIIQCIEKYIDVKLQPVFNYFKKKRDFYDMSFL</sequence>
<dbReference type="AlphaFoldDB" id="A0A0F9SQC3"/>
<dbReference type="EMBL" id="LAZR01002335">
    <property type="protein sequence ID" value="KKN31363.1"/>
    <property type="molecule type" value="Genomic_DNA"/>
</dbReference>
<evidence type="ECO:0000313" key="1">
    <source>
        <dbReference type="EMBL" id="KKN31363.1"/>
    </source>
</evidence>
<gene>
    <name evidence="1" type="ORF">LCGC14_0824640</name>
</gene>
<name>A0A0F9SQC3_9ZZZZ</name>
<comment type="caution">
    <text evidence="1">The sequence shown here is derived from an EMBL/GenBank/DDBJ whole genome shotgun (WGS) entry which is preliminary data.</text>
</comment>
<accession>A0A0F9SQC3</accession>
<protein>
    <submittedName>
        <fullName evidence="1">Uncharacterized protein</fullName>
    </submittedName>
</protein>
<proteinExistence type="predicted"/>
<organism evidence="1">
    <name type="scientific">marine sediment metagenome</name>
    <dbReference type="NCBI Taxonomy" id="412755"/>
    <lineage>
        <taxon>unclassified sequences</taxon>
        <taxon>metagenomes</taxon>
        <taxon>ecological metagenomes</taxon>
    </lineage>
</organism>